<dbReference type="OrthoDB" id="46159at2759"/>
<feature type="domain" description="CLASP N-terminal" evidence="9">
    <location>
        <begin position="62"/>
        <end position="279"/>
    </location>
</feature>
<dbReference type="GO" id="GO:0008017">
    <property type="term" value="F:microtubule binding"/>
    <property type="evidence" value="ECO:0007669"/>
    <property type="project" value="TreeGrafter"/>
</dbReference>
<dbReference type="GO" id="GO:0005876">
    <property type="term" value="C:spindle microtubule"/>
    <property type="evidence" value="ECO:0007669"/>
    <property type="project" value="TreeGrafter"/>
</dbReference>
<dbReference type="SUPFAM" id="SSF48371">
    <property type="entry name" value="ARM repeat"/>
    <property type="match status" value="1"/>
</dbReference>
<dbReference type="InterPro" id="IPR016024">
    <property type="entry name" value="ARM-type_fold"/>
</dbReference>
<evidence type="ECO:0000256" key="1">
    <source>
        <dbReference type="ARBA" id="ARBA00004186"/>
    </source>
</evidence>
<dbReference type="InterPro" id="IPR024395">
    <property type="entry name" value="CLASP_N_dom"/>
</dbReference>
<evidence type="ECO:0000256" key="6">
    <source>
        <dbReference type="ARBA" id="ARBA00022776"/>
    </source>
</evidence>
<evidence type="ECO:0000259" key="9">
    <source>
        <dbReference type="Pfam" id="PF12348"/>
    </source>
</evidence>
<name>A0A8H3F4H5_9LECA</name>
<accession>A0A8H3F4H5</accession>
<protein>
    <recommendedName>
        <fullName evidence="9">CLASP N-terminal domain-containing protein</fullName>
    </recommendedName>
</protein>
<gene>
    <name evidence="10" type="ORF">GOMPHAMPRED_001140</name>
</gene>
<keyword evidence="6" id="KW-0498">Mitosis</keyword>
<comment type="subunit">
    <text evidence="3">Interacts with microtubules.</text>
</comment>
<keyword evidence="6" id="KW-0131">Cell cycle</keyword>
<comment type="subcellular location">
    <subcellularLocation>
        <location evidence="1">Cytoplasm</location>
        <location evidence="1">Cytoskeleton</location>
        <location evidence="1">Spindle</location>
    </subcellularLocation>
</comment>
<dbReference type="InterPro" id="IPR011989">
    <property type="entry name" value="ARM-like"/>
</dbReference>
<dbReference type="Pfam" id="PF12348">
    <property type="entry name" value="CLASP_N"/>
    <property type="match status" value="1"/>
</dbReference>
<dbReference type="AlphaFoldDB" id="A0A8H3F4H5"/>
<dbReference type="GO" id="GO:0005815">
    <property type="term" value="C:microtubule organizing center"/>
    <property type="evidence" value="ECO:0007669"/>
    <property type="project" value="TreeGrafter"/>
</dbReference>
<comment type="caution">
    <text evidence="10">The sequence shown here is derived from an EMBL/GenBank/DDBJ whole genome shotgun (WGS) entry which is preliminary data.</text>
</comment>
<dbReference type="GO" id="GO:1990023">
    <property type="term" value="C:mitotic spindle midzone"/>
    <property type="evidence" value="ECO:0007669"/>
    <property type="project" value="TreeGrafter"/>
</dbReference>
<evidence type="ECO:0000256" key="3">
    <source>
        <dbReference type="ARBA" id="ARBA00011375"/>
    </source>
</evidence>
<dbReference type="Gene3D" id="1.25.10.10">
    <property type="entry name" value="Leucine-rich Repeat Variant"/>
    <property type="match status" value="1"/>
</dbReference>
<evidence type="ECO:0000256" key="4">
    <source>
        <dbReference type="ARBA" id="ARBA00022618"/>
    </source>
</evidence>
<organism evidence="10 11">
    <name type="scientific">Gomphillus americanus</name>
    <dbReference type="NCBI Taxonomy" id="1940652"/>
    <lineage>
        <taxon>Eukaryota</taxon>
        <taxon>Fungi</taxon>
        <taxon>Dikarya</taxon>
        <taxon>Ascomycota</taxon>
        <taxon>Pezizomycotina</taxon>
        <taxon>Lecanoromycetes</taxon>
        <taxon>OSLEUM clade</taxon>
        <taxon>Ostropomycetidae</taxon>
        <taxon>Ostropales</taxon>
        <taxon>Graphidaceae</taxon>
        <taxon>Gomphilloideae</taxon>
        <taxon>Gomphillus</taxon>
    </lineage>
</organism>
<feature type="region of interest" description="Disordered" evidence="8">
    <location>
        <begin position="277"/>
        <end position="463"/>
    </location>
</feature>
<feature type="compositionally biased region" description="Basic and acidic residues" evidence="8">
    <location>
        <begin position="431"/>
        <end position="444"/>
    </location>
</feature>
<keyword evidence="4" id="KW-0132">Cell division</keyword>
<dbReference type="PANTHER" id="PTHR21567">
    <property type="entry name" value="CLASP"/>
    <property type="match status" value="1"/>
</dbReference>
<proteinExistence type="inferred from homology"/>
<sequence length="675" mass="74027">MSTKTTSKNISTNDAYAPPIPAATAAARDPLEPLVAYPDGTIVLPRQLTHDNVAREVKLVNLARELKPDFEGVETENNWGRRETNIIILRKITNSAIPEERTNVYVSTFRGLLDGIVKSATSLRTSLSLQGTTLIQEAARTVGTGIDQTFDILYPALEKQSLTKPAQAQAANNAMIALLTHLSFHSRTLDSLSTAMESKNKSLRGYAIGWLESLIRHCAKSTLESHIEVVEKTLRRGLSDADGVVRERSRAVFWTYAGKFKTKADIMYESLPKQSQKSLDAANGQGVLNSKSFDSSLNRGPPPPRPATSHADRSSLKQFIKDKKKETKKVESSRPLVERPKSAAPGHERKYELSSSTHSIRKPVRAAEALSRPESAASTHTIDRAHGKQSSQDMKRAPRKQVDLTDDQFTLLESTRAGAGTPHAQRKAPRRLAERPDSGIDRPKSSASIASTAAPMKPVRPATNTVSMRPKMAASASTSNTGTLSSAPKRPNFNRKAVTSANISSTTPIVNIPADYTAVLAQEQVPSHIAHVITPPRGIHDPLPLQILPNPPHGSPAVKELQNGYTEDPKPNHKTRYDFIHNKSIDPRSITCGTLNVMASLISDSSNTVPSDAFEVLSTALEQGDVHIRRAAMDLGIALWKRIDDPMVFWSQLEELEGKTKSFIMYWINREKQTA</sequence>
<dbReference type="PANTHER" id="PTHR21567:SF9">
    <property type="entry name" value="CLIP-ASSOCIATING PROTEIN"/>
    <property type="match status" value="1"/>
</dbReference>
<dbReference type="GO" id="GO:0060172">
    <property type="term" value="P:astral microtubule depolymerization"/>
    <property type="evidence" value="ECO:0007669"/>
    <property type="project" value="TreeGrafter"/>
</dbReference>
<evidence type="ECO:0000256" key="2">
    <source>
        <dbReference type="ARBA" id="ARBA00009549"/>
    </source>
</evidence>
<feature type="compositionally biased region" description="Basic and acidic residues" evidence="8">
    <location>
        <begin position="310"/>
        <end position="352"/>
    </location>
</feature>
<feature type="compositionally biased region" description="Polar residues" evidence="8">
    <location>
        <begin position="286"/>
        <end position="298"/>
    </location>
</feature>
<dbReference type="Proteomes" id="UP000664169">
    <property type="component" value="Unassembled WGS sequence"/>
</dbReference>
<dbReference type="GO" id="GO:0090307">
    <property type="term" value="P:mitotic spindle assembly"/>
    <property type="evidence" value="ECO:0007669"/>
    <property type="project" value="TreeGrafter"/>
</dbReference>
<comment type="similarity">
    <text evidence="2">Belongs to the CLASP family.</text>
</comment>
<evidence type="ECO:0000256" key="7">
    <source>
        <dbReference type="ARBA" id="ARBA00024889"/>
    </source>
</evidence>
<feature type="compositionally biased region" description="Basic and acidic residues" evidence="8">
    <location>
        <begin position="393"/>
        <end position="403"/>
    </location>
</feature>
<dbReference type="GO" id="GO:0005881">
    <property type="term" value="C:cytoplasmic microtubule"/>
    <property type="evidence" value="ECO:0007669"/>
    <property type="project" value="TreeGrafter"/>
</dbReference>
<evidence type="ECO:0000313" key="11">
    <source>
        <dbReference type="Proteomes" id="UP000664169"/>
    </source>
</evidence>
<reference evidence="10" key="1">
    <citation type="submission" date="2021-03" db="EMBL/GenBank/DDBJ databases">
        <authorList>
            <person name="Tagirdzhanova G."/>
        </authorList>
    </citation>
    <scope>NUCLEOTIDE SEQUENCE</scope>
</reference>
<evidence type="ECO:0000313" key="10">
    <source>
        <dbReference type="EMBL" id="CAF9916889.1"/>
    </source>
</evidence>
<comment type="function">
    <text evidence="7">Microtubule binding protein that promotes the stabilization of dynamic microtubules. Required for mitotic spindle formation.</text>
</comment>
<evidence type="ECO:0000256" key="5">
    <source>
        <dbReference type="ARBA" id="ARBA00022701"/>
    </source>
</evidence>
<dbReference type="GO" id="GO:0051301">
    <property type="term" value="P:cell division"/>
    <property type="evidence" value="ECO:0007669"/>
    <property type="project" value="UniProtKB-KW"/>
</dbReference>
<evidence type="ECO:0000256" key="8">
    <source>
        <dbReference type="SAM" id="MobiDB-lite"/>
    </source>
</evidence>
<keyword evidence="5" id="KW-0493">Microtubule</keyword>
<keyword evidence="11" id="KW-1185">Reference proteome</keyword>
<dbReference type="EMBL" id="CAJPDQ010000011">
    <property type="protein sequence ID" value="CAF9916889.1"/>
    <property type="molecule type" value="Genomic_DNA"/>
</dbReference>